<dbReference type="Proteomes" id="UP001232445">
    <property type="component" value="Unassembled WGS sequence"/>
</dbReference>
<dbReference type="PIRSF" id="PIRSF004862">
    <property type="entry name" value="FliF"/>
    <property type="match status" value="1"/>
</dbReference>
<evidence type="ECO:0000256" key="9">
    <source>
        <dbReference type="PIRNR" id="PIRNR004862"/>
    </source>
</evidence>
<feature type="transmembrane region" description="Helical" evidence="11">
    <location>
        <begin position="25"/>
        <end position="45"/>
    </location>
</feature>
<keyword evidence="15" id="KW-1185">Reference proteome</keyword>
<gene>
    <name evidence="14" type="ORF">J2S00_000032</name>
</gene>
<evidence type="ECO:0000256" key="10">
    <source>
        <dbReference type="SAM" id="MobiDB-lite"/>
    </source>
</evidence>
<evidence type="ECO:0000256" key="3">
    <source>
        <dbReference type="ARBA" id="ARBA00007971"/>
    </source>
</evidence>
<evidence type="ECO:0000256" key="8">
    <source>
        <dbReference type="ARBA" id="ARBA00023143"/>
    </source>
</evidence>
<dbReference type="InterPro" id="IPR045851">
    <property type="entry name" value="AMP-bd_C_sf"/>
</dbReference>
<accession>A0ABU0CQH9</accession>
<comment type="similarity">
    <text evidence="3 9">Belongs to the FliF family.</text>
</comment>
<dbReference type="Gene3D" id="3.30.300.30">
    <property type="match status" value="1"/>
</dbReference>
<name>A0ABU0CQH9_9BACI</name>
<evidence type="ECO:0000256" key="11">
    <source>
        <dbReference type="SAM" id="Phobius"/>
    </source>
</evidence>
<keyword evidence="14" id="KW-0282">Flagellum</keyword>
<feature type="transmembrane region" description="Helical" evidence="11">
    <location>
        <begin position="438"/>
        <end position="459"/>
    </location>
</feature>
<dbReference type="PRINTS" id="PR01009">
    <property type="entry name" value="FLGMRINGFLIF"/>
</dbReference>
<evidence type="ECO:0000256" key="7">
    <source>
        <dbReference type="ARBA" id="ARBA00023136"/>
    </source>
</evidence>
<protein>
    <recommendedName>
        <fullName evidence="9">Flagellar M-ring protein</fullName>
    </recommendedName>
</protein>
<keyword evidence="6 11" id="KW-1133">Transmembrane helix</keyword>
<evidence type="ECO:0000256" key="1">
    <source>
        <dbReference type="ARBA" id="ARBA00004117"/>
    </source>
</evidence>
<dbReference type="PANTHER" id="PTHR30046">
    <property type="entry name" value="FLAGELLAR M-RING PROTEIN"/>
    <property type="match status" value="1"/>
</dbReference>
<keyword evidence="14" id="KW-0966">Cell projection</keyword>
<evidence type="ECO:0000256" key="4">
    <source>
        <dbReference type="ARBA" id="ARBA00022475"/>
    </source>
</evidence>
<proteinExistence type="inferred from homology"/>
<comment type="caution">
    <text evidence="14">The sequence shown here is derived from an EMBL/GenBank/DDBJ whole genome shotgun (WGS) entry which is preliminary data.</text>
</comment>
<evidence type="ECO:0000256" key="6">
    <source>
        <dbReference type="ARBA" id="ARBA00022989"/>
    </source>
</evidence>
<keyword evidence="8 9" id="KW-0975">Bacterial flagellum</keyword>
<feature type="domain" description="Flagellar M-ring N-terminal" evidence="12">
    <location>
        <begin position="46"/>
        <end position="221"/>
    </location>
</feature>
<dbReference type="InterPro" id="IPR043427">
    <property type="entry name" value="YscJ/FliF"/>
</dbReference>
<dbReference type="Pfam" id="PF01514">
    <property type="entry name" value="YscJ_FliF"/>
    <property type="match status" value="1"/>
</dbReference>
<evidence type="ECO:0000256" key="5">
    <source>
        <dbReference type="ARBA" id="ARBA00022692"/>
    </source>
</evidence>
<comment type="function">
    <text evidence="9">The M ring may be actively involved in energy transduction.</text>
</comment>
<dbReference type="NCBIfam" id="TIGR00206">
    <property type="entry name" value="fliF"/>
    <property type="match status" value="1"/>
</dbReference>
<dbReference type="RefSeq" id="WP_307334171.1">
    <property type="nucleotide sequence ID" value="NZ_JAUSUQ010000001.1"/>
</dbReference>
<comment type="subcellular location">
    <subcellularLocation>
        <location evidence="1 9">Bacterial flagellum basal body</location>
    </subcellularLocation>
    <subcellularLocation>
        <location evidence="2">Cell membrane</location>
        <topology evidence="2">Multi-pass membrane protein</topology>
    </subcellularLocation>
</comment>
<evidence type="ECO:0000256" key="2">
    <source>
        <dbReference type="ARBA" id="ARBA00004651"/>
    </source>
</evidence>
<feature type="compositionally biased region" description="Basic and acidic residues" evidence="10">
    <location>
        <begin position="482"/>
        <end position="499"/>
    </location>
</feature>
<dbReference type="Pfam" id="PF08345">
    <property type="entry name" value="YscJ_FliF_C"/>
    <property type="match status" value="1"/>
</dbReference>
<feature type="domain" description="Flagellar M-ring C-terminal" evidence="13">
    <location>
        <begin position="258"/>
        <end position="392"/>
    </location>
</feature>
<dbReference type="InterPro" id="IPR013556">
    <property type="entry name" value="Flag_M-ring_C"/>
</dbReference>
<keyword evidence="5 11" id="KW-0812">Transmembrane</keyword>
<dbReference type="InterPro" id="IPR000067">
    <property type="entry name" value="FlgMring_FliF"/>
</dbReference>
<dbReference type="InterPro" id="IPR006182">
    <property type="entry name" value="FliF_N_dom"/>
</dbReference>
<sequence>MKEKIRQYKDQFIETWQSLTRKQKWMVFGSFFLICLTLALVTYWASRPQFVPIYTNVSPVEAGEIMEAIESRGIPAELSADGSTISVPKSEASRLKVELAHAGIPRSGNINYSVFSENMGWGTTDRQLDVVERDAMQNELRYLIEQIEGIDQAKVMITLPKESVWLADEEQTATASVVIKTRPGLSLSQGQINGLYHLISKSVPQLPPENIVIMDQNMQPLELRAEDDAGNNLALHQQHRQIKRDIEQDIQRELQLMLGRIFGMENVVVSVFANVDFSKENREEHFVEPVVDDEGIAISIERIQEMFEGQGTPPGGIAGTGDADVTGYQGTLAGGESEYERVEERINQEVNRIHRQIESSPYKVTDLSINVGLDDSINVPEVEGALQELLISVLHTSLSASGAELDEEQLEQRITIFSQAFQGEPLFPEDADGGSGNLLVYGLGAALALALGSLAFVIIRQRRQSAENEEELVVSAEPEDDLLSKLDEQPTKRSQLEQLAKERPDEFAKLLKSWMAED</sequence>
<organism evidence="14 15">
    <name type="scientific">Caldalkalibacillus uzonensis</name>
    <dbReference type="NCBI Taxonomy" id="353224"/>
    <lineage>
        <taxon>Bacteria</taxon>
        <taxon>Bacillati</taxon>
        <taxon>Bacillota</taxon>
        <taxon>Bacilli</taxon>
        <taxon>Bacillales</taxon>
        <taxon>Bacillaceae</taxon>
        <taxon>Caldalkalibacillus</taxon>
    </lineage>
</organism>
<feature type="region of interest" description="Disordered" evidence="10">
    <location>
        <begin position="468"/>
        <end position="499"/>
    </location>
</feature>
<evidence type="ECO:0000313" key="14">
    <source>
        <dbReference type="EMBL" id="MDQ0337262.1"/>
    </source>
</evidence>
<dbReference type="PANTHER" id="PTHR30046:SF0">
    <property type="entry name" value="FLAGELLAR M-RING PROTEIN"/>
    <property type="match status" value="1"/>
</dbReference>
<feature type="compositionally biased region" description="Acidic residues" evidence="10">
    <location>
        <begin position="468"/>
        <end position="481"/>
    </location>
</feature>
<evidence type="ECO:0000313" key="15">
    <source>
        <dbReference type="Proteomes" id="UP001232445"/>
    </source>
</evidence>
<evidence type="ECO:0000259" key="13">
    <source>
        <dbReference type="Pfam" id="PF08345"/>
    </source>
</evidence>
<keyword evidence="7 11" id="KW-0472">Membrane</keyword>
<reference evidence="14 15" key="1">
    <citation type="submission" date="2023-07" db="EMBL/GenBank/DDBJ databases">
        <title>Genomic Encyclopedia of Type Strains, Phase IV (KMG-IV): sequencing the most valuable type-strain genomes for metagenomic binning, comparative biology and taxonomic classification.</title>
        <authorList>
            <person name="Goeker M."/>
        </authorList>
    </citation>
    <scope>NUCLEOTIDE SEQUENCE [LARGE SCALE GENOMIC DNA]</scope>
    <source>
        <strain evidence="14 15">DSM 17740</strain>
    </source>
</reference>
<keyword evidence="4" id="KW-1003">Cell membrane</keyword>
<dbReference type="EMBL" id="JAUSUQ010000001">
    <property type="protein sequence ID" value="MDQ0337262.1"/>
    <property type="molecule type" value="Genomic_DNA"/>
</dbReference>
<keyword evidence="14" id="KW-0969">Cilium</keyword>
<evidence type="ECO:0000259" key="12">
    <source>
        <dbReference type="Pfam" id="PF01514"/>
    </source>
</evidence>